<dbReference type="GO" id="GO:0005524">
    <property type="term" value="F:ATP binding"/>
    <property type="evidence" value="ECO:0007669"/>
    <property type="project" value="UniProtKB-KW"/>
</dbReference>
<evidence type="ECO:0000259" key="11">
    <source>
        <dbReference type="PROSITE" id="PS51194"/>
    </source>
</evidence>
<comment type="subcellular location">
    <subcellularLocation>
        <location evidence="7">Nucleus</location>
    </subcellularLocation>
</comment>
<dbReference type="EC" id="5.6.2.4" evidence="7"/>
<evidence type="ECO:0000256" key="4">
    <source>
        <dbReference type="ARBA" id="ARBA00022806"/>
    </source>
</evidence>
<proteinExistence type="inferred from homology"/>
<keyword evidence="8" id="KW-0175">Coiled coil</keyword>
<dbReference type="GO" id="GO:0009378">
    <property type="term" value="F:four-way junction helicase activity"/>
    <property type="evidence" value="ECO:0007669"/>
    <property type="project" value="TreeGrafter"/>
</dbReference>
<dbReference type="SMART" id="SM00490">
    <property type="entry name" value="HELICc"/>
    <property type="match status" value="1"/>
</dbReference>
<evidence type="ECO:0000256" key="7">
    <source>
        <dbReference type="RuleBase" id="RU364117"/>
    </source>
</evidence>
<keyword evidence="4 7" id="KW-0347">Helicase</keyword>
<evidence type="ECO:0000256" key="2">
    <source>
        <dbReference type="ARBA" id="ARBA00022741"/>
    </source>
</evidence>
<dbReference type="GO" id="GO:0003676">
    <property type="term" value="F:nucleic acid binding"/>
    <property type="evidence" value="ECO:0007669"/>
    <property type="project" value="InterPro"/>
</dbReference>
<evidence type="ECO:0000256" key="9">
    <source>
        <dbReference type="SAM" id="MobiDB-lite"/>
    </source>
</evidence>
<dbReference type="PANTHER" id="PTHR13710:SF155">
    <property type="entry name" value="ATP-DEPENDENT DNA HELICASE Q-LIKE 3"/>
    <property type="match status" value="1"/>
</dbReference>
<dbReference type="Proteomes" id="UP000266841">
    <property type="component" value="Unassembled WGS sequence"/>
</dbReference>
<dbReference type="InterPro" id="IPR027417">
    <property type="entry name" value="P-loop_NTPase"/>
</dbReference>
<comment type="catalytic activity">
    <reaction evidence="6 7">
        <text>Couples ATP hydrolysis with the unwinding of duplex DNA by translocating in the 3'-5' direction.</text>
        <dbReference type="EC" id="5.6.2.4"/>
    </reaction>
</comment>
<dbReference type="Pfam" id="PF00270">
    <property type="entry name" value="DEAD"/>
    <property type="match status" value="1"/>
</dbReference>
<dbReference type="GO" id="GO:0000724">
    <property type="term" value="P:double-strand break repair via homologous recombination"/>
    <property type="evidence" value="ECO:0007669"/>
    <property type="project" value="TreeGrafter"/>
</dbReference>
<feature type="region of interest" description="Disordered" evidence="9">
    <location>
        <begin position="1"/>
        <end position="73"/>
    </location>
</feature>
<dbReference type="PROSITE" id="PS51194">
    <property type="entry name" value="HELICASE_CTER"/>
    <property type="match status" value="1"/>
</dbReference>
<dbReference type="AlphaFoldDB" id="K0QZ91"/>
<feature type="compositionally biased region" description="Polar residues" evidence="9">
    <location>
        <begin position="723"/>
        <end position="737"/>
    </location>
</feature>
<evidence type="ECO:0000256" key="5">
    <source>
        <dbReference type="ARBA" id="ARBA00022840"/>
    </source>
</evidence>
<evidence type="ECO:0000256" key="6">
    <source>
        <dbReference type="ARBA" id="ARBA00034617"/>
    </source>
</evidence>
<dbReference type="InterPro" id="IPR011545">
    <property type="entry name" value="DEAD/DEAH_box_helicase_dom"/>
</dbReference>
<comment type="similarity">
    <text evidence="1 7">Belongs to the helicase family. RecQ subfamily.</text>
</comment>
<reference evidence="12 13" key="1">
    <citation type="journal article" date="2012" name="Genome Biol.">
        <title>Genome and low-iron response of an oceanic diatom adapted to chronic iron limitation.</title>
        <authorList>
            <person name="Lommer M."/>
            <person name="Specht M."/>
            <person name="Roy A.S."/>
            <person name="Kraemer L."/>
            <person name="Andreson R."/>
            <person name="Gutowska M.A."/>
            <person name="Wolf J."/>
            <person name="Bergner S.V."/>
            <person name="Schilhabel M.B."/>
            <person name="Klostermeier U.C."/>
            <person name="Beiko R.G."/>
            <person name="Rosenstiel P."/>
            <person name="Hippler M."/>
            <person name="Laroche J."/>
        </authorList>
    </citation>
    <scope>NUCLEOTIDE SEQUENCE [LARGE SCALE GENOMIC DNA]</scope>
    <source>
        <strain evidence="12 13">CCMP1005</strain>
    </source>
</reference>
<feature type="domain" description="Helicase C-terminal" evidence="11">
    <location>
        <begin position="332"/>
        <end position="489"/>
    </location>
</feature>
<feature type="region of interest" description="Disordered" evidence="9">
    <location>
        <begin position="723"/>
        <end position="746"/>
    </location>
</feature>
<sequence length="746" mass="84097">MESNRRKRMKRRREDECKRGPKLASTSKPRKDIGGMVDIDIFDPERKQRPSKKISTESSGCPNLNISHPSHHSPEEMYNKALALLRQTFQHQSLRNLQDRAVRGALQKKSQIIVLATGGGKSLCYQLPALVSGHNFKANIRADQSSVTIVITPLIALMLDQVNNLNQRGVRTAAYISSSQTAKEKNLILNRLRCDAKGRSSRTESDRIIPIKLLYCTPELIETERFRAILIKLHRMKRLQMFAVDEAHCLSTWGHDFRKSYRKLTWLRQTFPSVPVLAATGTATAKVIDDIRDVLKLDRRSCQLLMGSFNRPNISYEVRFKDSLNAKKSKGALLDLIGEVRSQHEGAKEPRSGIIYVHKREDCEAIAKEIRTTEISCLAYHAGLKDAERAETQKKWTEGTCQVVVATVAFGMGVDLPHVRYVIHWTMAKSLEGFYQESGRGGRDGREAKSIVYFSKDDASLFAFLVKKNAERKASKEGAGVQQQRADQLVEIESMARYCQIAGCKRQFVLAHFGETIDAATVCKKTCDYCRNPGKVSREIQASECMSAVVGSRKMSSQQKEKKYHHNPLDDEDEKGADEDYFGSIDASDDLGVFSYQPDDAMPQPPKSCFVKASAVIGHYQKLEIQEAQPRVRTSMGGFVNFKMRQFEKPTEEYIDAKRGRAEIPEHLRARMPDPHAADYEKAAQAKAEQKSSSAYKSEAERLRAELEELERMKVKLMGQAGLSTSLPKSKSISVPMSINLKKKRS</sequence>
<name>K0QZ91_THAOC</name>
<dbReference type="Pfam" id="PF00271">
    <property type="entry name" value="Helicase_C"/>
    <property type="match status" value="1"/>
</dbReference>
<dbReference type="PROSITE" id="PS51192">
    <property type="entry name" value="HELICASE_ATP_BIND_1"/>
    <property type="match status" value="1"/>
</dbReference>
<evidence type="ECO:0000256" key="1">
    <source>
        <dbReference type="ARBA" id="ARBA00005446"/>
    </source>
</evidence>
<dbReference type="Pfam" id="PF16124">
    <property type="entry name" value="RecQ_Zn_bind"/>
    <property type="match status" value="1"/>
</dbReference>
<feature type="compositionally biased region" description="Basic residues" evidence="9">
    <location>
        <begin position="1"/>
        <end position="11"/>
    </location>
</feature>
<evidence type="ECO:0000313" key="12">
    <source>
        <dbReference type="EMBL" id="EJK44405.1"/>
    </source>
</evidence>
<dbReference type="eggNOG" id="KOG0351">
    <property type="taxonomic scope" value="Eukaryota"/>
</dbReference>
<comment type="catalytic activity">
    <reaction evidence="7">
        <text>ATP + H2O = ADP + phosphate + H(+)</text>
        <dbReference type="Rhea" id="RHEA:13065"/>
        <dbReference type="ChEBI" id="CHEBI:15377"/>
        <dbReference type="ChEBI" id="CHEBI:15378"/>
        <dbReference type="ChEBI" id="CHEBI:30616"/>
        <dbReference type="ChEBI" id="CHEBI:43474"/>
        <dbReference type="ChEBI" id="CHEBI:456216"/>
    </reaction>
</comment>
<dbReference type="EMBL" id="AGNL01049734">
    <property type="protein sequence ID" value="EJK44405.1"/>
    <property type="molecule type" value="Genomic_DNA"/>
</dbReference>
<gene>
    <name evidence="12" type="ORF">THAOC_37057</name>
</gene>
<organism evidence="12 13">
    <name type="scientific">Thalassiosira oceanica</name>
    <name type="common">Marine diatom</name>
    <dbReference type="NCBI Taxonomy" id="159749"/>
    <lineage>
        <taxon>Eukaryota</taxon>
        <taxon>Sar</taxon>
        <taxon>Stramenopiles</taxon>
        <taxon>Ochrophyta</taxon>
        <taxon>Bacillariophyta</taxon>
        <taxon>Coscinodiscophyceae</taxon>
        <taxon>Thalassiosirophycidae</taxon>
        <taxon>Thalassiosirales</taxon>
        <taxon>Thalassiosiraceae</taxon>
        <taxon>Thalassiosira</taxon>
    </lineage>
</organism>
<comment type="caution">
    <text evidence="12">The sequence shown here is derived from an EMBL/GenBank/DDBJ whole genome shotgun (WGS) entry which is preliminary data.</text>
</comment>
<feature type="coiled-coil region" evidence="8">
    <location>
        <begin position="686"/>
        <end position="720"/>
    </location>
</feature>
<protein>
    <recommendedName>
        <fullName evidence="7">ATP-dependent DNA helicase</fullName>
        <ecNumber evidence="7">5.6.2.4</ecNumber>
    </recommendedName>
</protein>
<evidence type="ECO:0000313" key="13">
    <source>
        <dbReference type="Proteomes" id="UP000266841"/>
    </source>
</evidence>
<evidence type="ECO:0000259" key="10">
    <source>
        <dbReference type="PROSITE" id="PS51192"/>
    </source>
</evidence>
<dbReference type="GO" id="GO:0005694">
    <property type="term" value="C:chromosome"/>
    <property type="evidence" value="ECO:0007669"/>
    <property type="project" value="TreeGrafter"/>
</dbReference>
<accession>K0QZ91</accession>
<feature type="region of interest" description="Disordered" evidence="9">
    <location>
        <begin position="556"/>
        <end position="575"/>
    </location>
</feature>
<keyword evidence="5 7" id="KW-0067">ATP-binding</keyword>
<dbReference type="NCBIfam" id="TIGR00614">
    <property type="entry name" value="recQ_fam"/>
    <property type="match status" value="1"/>
</dbReference>
<evidence type="ECO:0000256" key="3">
    <source>
        <dbReference type="ARBA" id="ARBA00022801"/>
    </source>
</evidence>
<dbReference type="CDD" id="cd17920">
    <property type="entry name" value="DEXHc_RecQ"/>
    <property type="match status" value="1"/>
</dbReference>
<keyword evidence="13" id="KW-1185">Reference proteome</keyword>
<dbReference type="SUPFAM" id="SSF52540">
    <property type="entry name" value="P-loop containing nucleoside triphosphate hydrolases"/>
    <property type="match status" value="1"/>
</dbReference>
<dbReference type="InterPro" id="IPR032284">
    <property type="entry name" value="RecQ_Zn-bd"/>
</dbReference>
<dbReference type="GO" id="GO:0005634">
    <property type="term" value="C:nucleus"/>
    <property type="evidence" value="ECO:0007669"/>
    <property type="project" value="UniProtKB-SubCell"/>
</dbReference>
<keyword evidence="7" id="KW-0539">Nucleus</keyword>
<dbReference type="GO" id="GO:0016887">
    <property type="term" value="F:ATP hydrolysis activity"/>
    <property type="evidence" value="ECO:0007669"/>
    <property type="project" value="RHEA"/>
</dbReference>
<feature type="domain" description="Helicase ATP-binding" evidence="10">
    <location>
        <begin position="102"/>
        <end position="301"/>
    </location>
</feature>
<dbReference type="InterPro" id="IPR004589">
    <property type="entry name" value="DNA_helicase_ATP-dep_RecQ"/>
</dbReference>
<dbReference type="InterPro" id="IPR001650">
    <property type="entry name" value="Helicase_C-like"/>
</dbReference>
<feature type="compositionally biased region" description="Polar residues" evidence="9">
    <location>
        <begin position="56"/>
        <end position="68"/>
    </location>
</feature>
<evidence type="ECO:0000256" key="8">
    <source>
        <dbReference type="SAM" id="Coils"/>
    </source>
</evidence>
<dbReference type="Gene3D" id="3.40.50.300">
    <property type="entry name" value="P-loop containing nucleotide triphosphate hydrolases"/>
    <property type="match status" value="2"/>
</dbReference>
<dbReference type="InterPro" id="IPR014001">
    <property type="entry name" value="Helicase_ATP-bd"/>
</dbReference>
<dbReference type="SMART" id="SM00487">
    <property type="entry name" value="DEXDc"/>
    <property type="match status" value="1"/>
</dbReference>
<dbReference type="OrthoDB" id="10261556at2759"/>
<keyword evidence="2 7" id="KW-0547">Nucleotide-binding</keyword>
<dbReference type="GO" id="GO:0005737">
    <property type="term" value="C:cytoplasm"/>
    <property type="evidence" value="ECO:0007669"/>
    <property type="project" value="TreeGrafter"/>
</dbReference>
<dbReference type="PANTHER" id="PTHR13710">
    <property type="entry name" value="DNA HELICASE RECQ FAMILY MEMBER"/>
    <property type="match status" value="1"/>
</dbReference>
<dbReference type="GO" id="GO:0043138">
    <property type="term" value="F:3'-5' DNA helicase activity"/>
    <property type="evidence" value="ECO:0007669"/>
    <property type="project" value="UniProtKB-EC"/>
</dbReference>
<keyword evidence="3 7" id="KW-0378">Hydrolase</keyword>